<evidence type="ECO:0000256" key="3">
    <source>
        <dbReference type="ARBA" id="ARBA00023135"/>
    </source>
</evidence>
<dbReference type="PANTHER" id="PTHR17453:SF0">
    <property type="entry name" value="SIGNAL RECOGNITION PARTICLE 19 KDA PROTEIN"/>
    <property type="match status" value="1"/>
</dbReference>
<evidence type="ECO:0000313" key="7">
    <source>
        <dbReference type="Proteomes" id="UP000094707"/>
    </source>
</evidence>
<dbReference type="Gene3D" id="3.30.56.30">
    <property type="entry name" value="Signal recognition particle, SRP19-like subunit"/>
    <property type="match status" value="1"/>
</dbReference>
<accession>A0A1D3L0Y0</accession>
<evidence type="ECO:0000256" key="2">
    <source>
        <dbReference type="ARBA" id="ARBA00022490"/>
    </source>
</evidence>
<keyword evidence="5" id="KW-0694">RNA-binding</keyword>
<organism evidence="6 7">
    <name type="scientific">Methanobacterium congolense</name>
    <dbReference type="NCBI Taxonomy" id="118062"/>
    <lineage>
        <taxon>Archaea</taxon>
        <taxon>Methanobacteriati</taxon>
        <taxon>Methanobacteriota</taxon>
        <taxon>Methanomada group</taxon>
        <taxon>Methanobacteria</taxon>
        <taxon>Methanobacteriales</taxon>
        <taxon>Methanobacteriaceae</taxon>
        <taxon>Methanobacterium</taxon>
    </lineage>
</organism>
<dbReference type="InterPro" id="IPR002778">
    <property type="entry name" value="Signal_recog_particle_SRP19"/>
</dbReference>
<keyword evidence="3 5" id="KW-0733">Signal recognition particle</keyword>
<reference evidence="6 7" key="1">
    <citation type="submission" date="2016-08" db="EMBL/GenBank/DDBJ databases">
        <authorList>
            <person name="Seilhamer J.J."/>
        </authorList>
    </citation>
    <scope>NUCLEOTIDE SEQUENCE [LARGE SCALE GENOMIC DNA]</scope>
    <source>
        <strain evidence="6">Buetzberg</strain>
    </source>
</reference>
<dbReference type="KEGG" id="mcub:MCBB_0504"/>
<comment type="subcellular location">
    <subcellularLocation>
        <location evidence="1 5">Cytoplasm</location>
    </subcellularLocation>
</comment>
<keyword evidence="7" id="KW-1185">Reference proteome</keyword>
<gene>
    <name evidence="5 6" type="primary">srp19</name>
    <name evidence="6" type="ORF">MCBB_0504</name>
</gene>
<comment type="similarity">
    <text evidence="5">Belongs to the SRP19 family.</text>
</comment>
<dbReference type="HAMAP" id="MF_00305">
    <property type="entry name" value="SRP19"/>
    <property type="match status" value="1"/>
</dbReference>
<proteinExistence type="inferred from homology"/>
<comment type="subunit">
    <text evidence="5">Part of the signal recognition particle protein translocation system, which is composed of SRP and FtsY. Archaeal SRP consists of a 7S RNA molecule of 300 nucleotides and two protein subunits: SRP54 and SRP19.</text>
</comment>
<evidence type="ECO:0000313" key="6">
    <source>
        <dbReference type="EMBL" id="SCG85080.1"/>
    </source>
</evidence>
<dbReference type="SUPFAM" id="SSF69695">
    <property type="entry name" value="SRP19"/>
    <property type="match status" value="1"/>
</dbReference>
<dbReference type="RefSeq" id="WP_145975995.1">
    <property type="nucleotide sequence ID" value="NZ_LT607756.1"/>
</dbReference>
<keyword evidence="2 5" id="KW-0963">Cytoplasm</keyword>
<dbReference type="InterPro" id="IPR022938">
    <property type="entry name" value="SRP19_arc-type"/>
</dbReference>
<dbReference type="EMBL" id="LT607756">
    <property type="protein sequence ID" value="SCG85080.1"/>
    <property type="molecule type" value="Genomic_DNA"/>
</dbReference>
<dbReference type="GO" id="GO:0006617">
    <property type="term" value="P:SRP-dependent cotranslational protein targeting to membrane, signal sequence recognition"/>
    <property type="evidence" value="ECO:0007669"/>
    <property type="project" value="TreeGrafter"/>
</dbReference>
<dbReference type="GO" id="GO:0008312">
    <property type="term" value="F:7S RNA binding"/>
    <property type="evidence" value="ECO:0007669"/>
    <property type="project" value="UniProtKB-UniRule"/>
</dbReference>
<dbReference type="Pfam" id="PF01922">
    <property type="entry name" value="SRP19"/>
    <property type="match status" value="1"/>
</dbReference>
<protein>
    <recommendedName>
        <fullName evidence="5">Signal recognition particle 19 kDa protein</fullName>
        <shortName evidence="5">SRP19</shortName>
    </recommendedName>
</protein>
<evidence type="ECO:0000256" key="1">
    <source>
        <dbReference type="ARBA" id="ARBA00004496"/>
    </source>
</evidence>
<dbReference type="AlphaFoldDB" id="A0A1D3L0Y0"/>
<sequence length="90" mass="10326">MKAVIWPVYIDSTKTKGEGRRVPQEYAVKSPKLREISNAATKIGLNPEIEKGKSYPRSWWEISGRVMVDKNLPKQEILLKISKMIKASRK</sequence>
<comment type="function">
    <text evidence="5">Involved in targeting and insertion of nascent membrane proteins into the cytoplasmic membrane. Binds directly to 7S RNA and mediates binding of the 54 kDa subunit of the SRP.</text>
</comment>
<dbReference type="STRING" id="118062.MCBB_0504"/>
<dbReference type="GO" id="GO:0048500">
    <property type="term" value="C:signal recognition particle"/>
    <property type="evidence" value="ECO:0007669"/>
    <property type="project" value="UniProtKB-UniRule"/>
</dbReference>
<dbReference type="Proteomes" id="UP000094707">
    <property type="component" value="Chromosome I"/>
</dbReference>
<dbReference type="NCBIfam" id="NF001973">
    <property type="entry name" value="PRK00754.1"/>
    <property type="match status" value="1"/>
</dbReference>
<keyword evidence="4 5" id="KW-0687">Ribonucleoprotein</keyword>
<dbReference type="PANTHER" id="PTHR17453">
    <property type="entry name" value="SIGNAL RECOGNITION PARTICLE 19 KD PROTEIN"/>
    <property type="match status" value="1"/>
</dbReference>
<evidence type="ECO:0000256" key="4">
    <source>
        <dbReference type="ARBA" id="ARBA00023274"/>
    </source>
</evidence>
<name>A0A1D3L0Y0_9EURY</name>
<dbReference type="InterPro" id="IPR036521">
    <property type="entry name" value="SRP19-like_sf"/>
</dbReference>
<dbReference type="OrthoDB" id="56356at2157"/>
<evidence type="ECO:0000256" key="5">
    <source>
        <dbReference type="HAMAP-Rule" id="MF_00305"/>
    </source>
</evidence>
<dbReference type="GeneID" id="30411363"/>